<accession>A0AA37GSS5</accession>
<dbReference type="GO" id="GO:0003824">
    <property type="term" value="F:catalytic activity"/>
    <property type="evidence" value="ECO:0007669"/>
    <property type="project" value="UniProtKB-ARBA"/>
</dbReference>
<reference evidence="2 3" key="1">
    <citation type="submission" date="2021-07" db="EMBL/GenBank/DDBJ databases">
        <title>Genome data of Colletotrichum spaethianum.</title>
        <authorList>
            <person name="Utami Y.D."/>
            <person name="Hiruma K."/>
        </authorList>
    </citation>
    <scope>NUCLEOTIDE SEQUENCE [LARGE SCALE GENOMIC DNA]</scope>
    <source>
        <strain evidence="2 3">MAFF 242679</strain>
    </source>
</reference>
<protein>
    <submittedName>
        <fullName evidence="2">Uncharacterized protein</fullName>
    </submittedName>
</protein>
<dbReference type="Gene3D" id="1.50.10.10">
    <property type="match status" value="1"/>
</dbReference>
<proteinExistence type="predicted"/>
<evidence type="ECO:0000313" key="2">
    <source>
        <dbReference type="EMBL" id="GJC85508.1"/>
    </source>
</evidence>
<gene>
    <name evidence="2" type="ORF">ColLi_08346</name>
</gene>
<evidence type="ECO:0000313" key="3">
    <source>
        <dbReference type="Proteomes" id="UP001055172"/>
    </source>
</evidence>
<dbReference type="EMBL" id="BPPX01000018">
    <property type="protein sequence ID" value="GJC85508.1"/>
    <property type="molecule type" value="Genomic_DNA"/>
</dbReference>
<comment type="caution">
    <text evidence="2">The sequence shown here is derived from an EMBL/GenBank/DDBJ whole genome shotgun (WGS) entry which is preliminary data.</text>
</comment>
<dbReference type="PANTHER" id="PTHR34987:SF4">
    <property type="entry name" value="ALPHA-L-RHAMNOSIDASE C-TERMINAL DOMAIN-CONTAINING PROTEIN"/>
    <property type="match status" value="1"/>
</dbReference>
<dbReference type="AlphaFoldDB" id="A0AA37GSS5"/>
<name>A0AA37GSS5_9PEZI</name>
<dbReference type="Proteomes" id="UP001055172">
    <property type="component" value="Unassembled WGS sequence"/>
</dbReference>
<dbReference type="PANTHER" id="PTHR34987">
    <property type="entry name" value="C, PUTATIVE (AFU_ORTHOLOGUE AFUA_3G02880)-RELATED"/>
    <property type="match status" value="1"/>
</dbReference>
<dbReference type="SUPFAM" id="SSF48208">
    <property type="entry name" value="Six-hairpin glycosidases"/>
    <property type="match status" value="1"/>
</dbReference>
<feature type="compositionally biased region" description="Polar residues" evidence="1">
    <location>
        <begin position="1"/>
        <end position="10"/>
    </location>
</feature>
<dbReference type="InterPro" id="IPR008928">
    <property type="entry name" value="6-hairpin_glycosidase_sf"/>
</dbReference>
<dbReference type="GO" id="GO:0005975">
    <property type="term" value="P:carbohydrate metabolic process"/>
    <property type="evidence" value="ECO:0007669"/>
    <property type="project" value="InterPro"/>
</dbReference>
<feature type="region of interest" description="Disordered" evidence="1">
    <location>
        <begin position="1"/>
        <end position="27"/>
    </location>
</feature>
<evidence type="ECO:0000256" key="1">
    <source>
        <dbReference type="SAM" id="MobiDB-lite"/>
    </source>
</evidence>
<keyword evidence="3" id="KW-1185">Reference proteome</keyword>
<sequence>MASTLSTCVQLSKEKQHRLGKSPTEEREYPVNIGPLADKVLVERRGASWGVHMVANGVIFCLDLEAEELRAYEGLAHTSTVFPIKSFGSWSTHGIIGQADWVSVSTTTNGNRIAVTINGREIATITDVQVRPLLGGADINTGSVAFGGPEGWLSIYRNLLVKDTSGKVLYENDLLPGNRDRTLADFQVGTNTVACMIDGAKRDRATFGGDLFVSGRGVAYSGLYMAAVSGSIELLASHQTREGYLGNLCPIQAPIHVGNEAPPTYAFYSMTYALLLVVAIKDYWLHSGDDEALRRYLPAAEKLLRFAGSNETPSGLIEMPPNMSSESFFCLSSLLITVNRV</sequence>
<organism evidence="2 3">
    <name type="scientific">Colletotrichum liriopes</name>
    <dbReference type="NCBI Taxonomy" id="708192"/>
    <lineage>
        <taxon>Eukaryota</taxon>
        <taxon>Fungi</taxon>
        <taxon>Dikarya</taxon>
        <taxon>Ascomycota</taxon>
        <taxon>Pezizomycotina</taxon>
        <taxon>Sordariomycetes</taxon>
        <taxon>Hypocreomycetidae</taxon>
        <taxon>Glomerellales</taxon>
        <taxon>Glomerellaceae</taxon>
        <taxon>Colletotrichum</taxon>
        <taxon>Colletotrichum spaethianum species complex</taxon>
    </lineage>
</organism>
<dbReference type="InterPro" id="IPR012341">
    <property type="entry name" value="6hp_glycosidase-like_sf"/>
</dbReference>